<evidence type="ECO:0000313" key="1">
    <source>
        <dbReference type="EMBL" id="KAG8470013.1"/>
    </source>
</evidence>
<dbReference type="EMBL" id="JAGTXO010000002">
    <property type="protein sequence ID" value="KAG8470013.1"/>
    <property type="molecule type" value="Genomic_DNA"/>
</dbReference>
<dbReference type="AlphaFoldDB" id="A0A8J5XKY4"/>
<dbReference type="Proteomes" id="UP000751190">
    <property type="component" value="Unassembled WGS sequence"/>
</dbReference>
<reference evidence="1" key="1">
    <citation type="submission" date="2021-05" db="EMBL/GenBank/DDBJ databases">
        <title>The genome of the haptophyte Pavlova lutheri (Diacronema luteri, Pavlovales) - a model for lipid biosynthesis in eukaryotic algae.</title>
        <authorList>
            <person name="Hulatt C.J."/>
            <person name="Posewitz M.C."/>
        </authorList>
    </citation>
    <scope>NUCLEOTIDE SEQUENCE</scope>
    <source>
        <strain evidence="1">NIVA-4/92</strain>
    </source>
</reference>
<organism evidence="1 2">
    <name type="scientific">Diacronema lutheri</name>
    <name type="common">Unicellular marine alga</name>
    <name type="synonym">Monochrysis lutheri</name>
    <dbReference type="NCBI Taxonomy" id="2081491"/>
    <lineage>
        <taxon>Eukaryota</taxon>
        <taxon>Haptista</taxon>
        <taxon>Haptophyta</taxon>
        <taxon>Pavlovophyceae</taxon>
        <taxon>Pavlovales</taxon>
        <taxon>Pavlovaceae</taxon>
        <taxon>Diacronema</taxon>
    </lineage>
</organism>
<accession>A0A8J5XKY4</accession>
<protein>
    <submittedName>
        <fullName evidence="1">Uncharacterized protein</fullName>
    </submittedName>
</protein>
<comment type="caution">
    <text evidence="1">The sequence shown here is derived from an EMBL/GenBank/DDBJ whole genome shotgun (WGS) entry which is preliminary data.</text>
</comment>
<keyword evidence="2" id="KW-1185">Reference proteome</keyword>
<proteinExistence type="predicted"/>
<name>A0A8J5XKY4_DIALT</name>
<evidence type="ECO:0000313" key="2">
    <source>
        <dbReference type="Proteomes" id="UP000751190"/>
    </source>
</evidence>
<dbReference type="OrthoDB" id="205412at2759"/>
<gene>
    <name evidence="1" type="ORF">KFE25_006468</name>
</gene>
<sequence>MADRTALPLPWGRPVGTVAPLQRRDSRVPKLVDLCLDRMASRLESVVDLRPVKEQSLCMALLHRIISNGKLDFRLARVFQQCGHEEIEQALMTADLLDALPGPMDVRASRHGCAPR</sequence>